<dbReference type="Pfam" id="PF03466">
    <property type="entry name" value="LysR_substrate"/>
    <property type="match status" value="1"/>
</dbReference>
<proteinExistence type="inferred from homology"/>
<name>A0A411PLB3_9GAMM</name>
<keyword evidence="2" id="KW-0805">Transcription regulation</keyword>
<dbReference type="FunFam" id="1.10.10.10:FF:000001">
    <property type="entry name" value="LysR family transcriptional regulator"/>
    <property type="match status" value="1"/>
</dbReference>
<evidence type="ECO:0000256" key="2">
    <source>
        <dbReference type="ARBA" id="ARBA00023015"/>
    </source>
</evidence>
<organism evidence="6 7">
    <name type="scientific">Shewanella maritima</name>
    <dbReference type="NCBI Taxonomy" id="2520507"/>
    <lineage>
        <taxon>Bacteria</taxon>
        <taxon>Pseudomonadati</taxon>
        <taxon>Pseudomonadota</taxon>
        <taxon>Gammaproteobacteria</taxon>
        <taxon>Alteromonadales</taxon>
        <taxon>Shewanellaceae</taxon>
        <taxon>Shewanella</taxon>
    </lineage>
</organism>
<dbReference type="InterPro" id="IPR036388">
    <property type="entry name" value="WH-like_DNA-bd_sf"/>
</dbReference>
<keyword evidence="7" id="KW-1185">Reference proteome</keyword>
<dbReference type="AlphaFoldDB" id="A0A411PLB3"/>
<dbReference type="OrthoDB" id="646694at2"/>
<evidence type="ECO:0000313" key="6">
    <source>
        <dbReference type="EMBL" id="QBF84317.1"/>
    </source>
</evidence>
<dbReference type="EMBL" id="CP036200">
    <property type="protein sequence ID" value="QBF84317.1"/>
    <property type="molecule type" value="Genomic_DNA"/>
</dbReference>
<dbReference type="GO" id="GO:0000976">
    <property type="term" value="F:transcription cis-regulatory region binding"/>
    <property type="evidence" value="ECO:0007669"/>
    <property type="project" value="TreeGrafter"/>
</dbReference>
<comment type="similarity">
    <text evidence="1">Belongs to the LysR transcriptional regulatory family.</text>
</comment>
<dbReference type="Pfam" id="PF00126">
    <property type="entry name" value="HTH_1"/>
    <property type="match status" value="1"/>
</dbReference>
<evidence type="ECO:0000313" key="7">
    <source>
        <dbReference type="Proteomes" id="UP000291106"/>
    </source>
</evidence>
<dbReference type="PANTHER" id="PTHR30126:SF98">
    <property type="entry name" value="HTH-TYPE TRANSCRIPTIONAL ACTIVATOR BAUR"/>
    <property type="match status" value="1"/>
</dbReference>
<dbReference type="KEGG" id="smai:EXU30_17780"/>
<dbReference type="PANTHER" id="PTHR30126">
    <property type="entry name" value="HTH-TYPE TRANSCRIPTIONAL REGULATOR"/>
    <property type="match status" value="1"/>
</dbReference>
<dbReference type="Gene3D" id="1.10.10.10">
    <property type="entry name" value="Winged helix-like DNA-binding domain superfamily/Winged helix DNA-binding domain"/>
    <property type="match status" value="1"/>
</dbReference>
<keyword evidence="3" id="KW-0238">DNA-binding</keyword>
<accession>A0A411PLB3</accession>
<keyword evidence="4" id="KW-0804">Transcription</keyword>
<dbReference type="InterPro" id="IPR005119">
    <property type="entry name" value="LysR_subst-bd"/>
</dbReference>
<dbReference type="CDD" id="cd05466">
    <property type="entry name" value="PBP2_LTTR_substrate"/>
    <property type="match status" value="1"/>
</dbReference>
<evidence type="ECO:0000256" key="4">
    <source>
        <dbReference type="ARBA" id="ARBA00023163"/>
    </source>
</evidence>
<dbReference type="SUPFAM" id="SSF53850">
    <property type="entry name" value="Periplasmic binding protein-like II"/>
    <property type="match status" value="1"/>
</dbReference>
<reference evidence="6 7" key="1">
    <citation type="submission" date="2019-02" db="EMBL/GenBank/DDBJ databases">
        <title>Shewanella sp. D4-2 isolated from Dokdo Island.</title>
        <authorList>
            <person name="Baek K."/>
        </authorList>
    </citation>
    <scope>NUCLEOTIDE SEQUENCE [LARGE SCALE GENOMIC DNA]</scope>
    <source>
        <strain evidence="6 7">D4-2</strain>
    </source>
</reference>
<feature type="domain" description="HTH lysR-type" evidence="5">
    <location>
        <begin position="1"/>
        <end position="58"/>
    </location>
</feature>
<dbReference type="RefSeq" id="WP_130602307.1">
    <property type="nucleotide sequence ID" value="NZ_CP036200.1"/>
</dbReference>
<dbReference type="InterPro" id="IPR000847">
    <property type="entry name" value="LysR_HTH_N"/>
</dbReference>
<dbReference type="Gene3D" id="3.40.190.290">
    <property type="match status" value="1"/>
</dbReference>
<gene>
    <name evidence="6" type="ORF">EXU30_17780</name>
</gene>
<evidence type="ECO:0000256" key="1">
    <source>
        <dbReference type="ARBA" id="ARBA00009437"/>
    </source>
</evidence>
<dbReference type="PRINTS" id="PR00039">
    <property type="entry name" value="HTHLYSR"/>
</dbReference>
<dbReference type="SUPFAM" id="SSF46785">
    <property type="entry name" value="Winged helix' DNA-binding domain"/>
    <property type="match status" value="1"/>
</dbReference>
<sequence>MELRHLKHFVTLAEYKSYSLAASELNISQPSLTRSIQRLESLLEAKLMERNSRFVKLTYFGNIVLKHSEKILSSVSDLEAEVKLPRDDSFNDIVLGGGNLVASHVYDSILVEFTRKYPNFNVELCYRYVEELYGLMLKGELDVFLAETRITQLDKMPDIDIIPYCESKGVFCCRPGHPLLKEKYLFTPRLKDYQIALPRGTPVEITSAFDDLFDTEREYFSGLVRFEEIHTIKHSLYNSDMICLLPDVIVKQELEAGRLVLLNINNMPQIDVAYGIVTMKGKPIKPAVKKFIEFVQTTAEHNS</sequence>
<evidence type="ECO:0000256" key="3">
    <source>
        <dbReference type="ARBA" id="ARBA00023125"/>
    </source>
</evidence>
<dbReference type="PROSITE" id="PS50931">
    <property type="entry name" value="HTH_LYSR"/>
    <property type="match status" value="1"/>
</dbReference>
<protein>
    <submittedName>
        <fullName evidence="6">LysR family transcriptional regulator</fullName>
    </submittedName>
</protein>
<dbReference type="Proteomes" id="UP000291106">
    <property type="component" value="Chromosome"/>
</dbReference>
<evidence type="ECO:0000259" key="5">
    <source>
        <dbReference type="PROSITE" id="PS50931"/>
    </source>
</evidence>
<dbReference type="InterPro" id="IPR036390">
    <property type="entry name" value="WH_DNA-bd_sf"/>
</dbReference>
<dbReference type="GO" id="GO:0003700">
    <property type="term" value="F:DNA-binding transcription factor activity"/>
    <property type="evidence" value="ECO:0007669"/>
    <property type="project" value="InterPro"/>
</dbReference>